<evidence type="ECO:0000313" key="3">
    <source>
        <dbReference type="Proteomes" id="UP000006315"/>
    </source>
</evidence>
<name>K6D6M5_SCHAZ</name>
<proteinExistence type="predicted"/>
<keyword evidence="3" id="KW-1185">Reference proteome</keyword>
<keyword evidence="1" id="KW-0472">Membrane</keyword>
<organism evidence="2 3">
    <name type="scientific">Schinkia azotoformans LMG 9581</name>
    <dbReference type="NCBI Taxonomy" id="1131731"/>
    <lineage>
        <taxon>Bacteria</taxon>
        <taxon>Bacillati</taxon>
        <taxon>Bacillota</taxon>
        <taxon>Bacilli</taxon>
        <taxon>Bacillales</taxon>
        <taxon>Bacillaceae</taxon>
        <taxon>Calidifontibacillus/Schinkia group</taxon>
        <taxon>Schinkia</taxon>
    </lineage>
</organism>
<feature type="transmembrane region" description="Helical" evidence="1">
    <location>
        <begin position="53"/>
        <end position="71"/>
    </location>
</feature>
<dbReference type="AlphaFoldDB" id="K6D6M5"/>
<sequence length="310" mass="35745">MNNKLSERLNSFPKDYQLSQETQLKIESVLQEEIEKMEKQAKWKGFKGFIKKLTIPVSGIAVIAIISLLLLTSENFQLFQTGVNEITGNSGTVINSDKDYKKMTELTTIWAYALKTRDGKPRYAMMSEKAKEKFKHEQIIRGGEDWNYNIGYSSPWVVDFEIEIDGMTATITYFTQTSEPAYYSTEEQLTFVKEDGKLLVDNYQYIFEDKLIESNGINNKDQNNEKEYTEFRQVAWESLSKNEKDTVIGDWQKAHVIEVTPADVPQHIKLEKNQKVVKVVFTTEQDSLLGPIGLYIDRSSKEMIGPDIRK</sequence>
<comment type="caution">
    <text evidence="2">The sequence shown here is derived from an EMBL/GenBank/DDBJ whole genome shotgun (WGS) entry which is preliminary data.</text>
</comment>
<dbReference type="EMBL" id="AJLR01000129">
    <property type="protein sequence ID" value="EKN63708.1"/>
    <property type="molecule type" value="Genomic_DNA"/>
</dbReference>
<dbReference type="GeneID" id="89470276"/>
<keyword evidence="1" id="KW-1133">Transmembrane helix</keyword>
<accession>K6D6M5</accession>
<keyword evidence="1" id="KW-0812">Transmembrane</keyword>
<protein>
    <submittedName>
        <fullName evidence="2">Peptidase M56 BlaR1</fullName>
    </submittedName>
</protein>
<dbReference type="STRING" id="1131731.BAZO_16339"/>
<dbReference type="Proteomes" id="UP000006315">
    <property type="component" value="Unassembled WGS sequence"/>
</dbReference>
<dbReference type="RefSeq" id="WP_003332722.1">
    <property type="nucleotide sequence ID" value="NZ_AJLR01000129.1"/>
</dbReference>
<dbReference type="PATRIC" id="fig|1131731.3.peg.3339"/>
<evidence type="ECO:0000256" key="1">
    <source>
        <dbReference type="SAM" id="Phobius"/>
    </source>
</evidence>
<reference evidence="2 3" key="1">
    <citation type="journal article" date="2012" name="Front. Microbiol.">
        <title>Redundancy and modularity in membrane-associated dissimilatory nitrate reduction in Bacillus.</title>
        <authorList>
            <person name="Heylen K."/>
            <person name="Keltjens J."/>
        </authorList>
    </citation>
    <scope>NUCLEOTIDE SEQUENCE [LARGE SCALE GENOMIC DNA]</scope>
    <source>
        <strain evidence="2 3">LMG 9581</strain>
    </source>
</reference>
<gene>
    <name evidence="2" type="ORF">BAZO_16339</name>
</gene>
<evidence type="ECO:0000313" key="2">
    <source>
        <dbReference type="EMBL" id="EKN63708.1"/>
    </source>
</evidence>